<keyword evidence="3" id="KW-0560">Oxidoreductase</keyword>
<dbReference type="Pfam" id="PF13187">
    <property type="entry name" value="Fer4_9"/>
    <property type="match status" value="1"/>
</dbReference>
<evidence type="ECO:0000256" key="5">
    <source>
        <dbReference type="ARBA" id="ARBA00023014"/>
    </source>
</evidence>
<evidence type="ECO:0000313" key="8">
    <source>
        <dbReference type="EMBL" id="PKQ70012.1"/>
    </source>
</evidence>
<keyword evidence="9" id="KW-1185">Reference proteome</keyword>
<dbReference type="Gene3D" id="1.20.950.20">
    <property type="entry name" value="Transmembrane di-heme cytochromes, Chain C"/>
    <property type="match status" value="1"/>
</dbReference>
<gene>
    <name evidence="8" type="ORF">Rain11_0949</name>
</gene>
<name>A0A2N3II53_9BACT</name>
<keyword evidence="6" id="KW-1133">Transmembrane helix</keyword>
<dbReference type="SUPFAM" id="SSF46548">
    <property type="entry name" value="alpha-helical ferredoxin"/>
    <property type="match status" value="1"/>
</dbReference>
<feature type="domain" description="4Fe-4S ferredoxin-type" evidence="7">
    <location>
        <begin position="364"/>
        <end position="395"/>
    </location>
</feature>
<dbReference type="InterPro" id="IPR017896">
    <property type="entry name" value="4Fe4S_Fe-S-bd"/>
</dbReference>
<dbReference type="RefSeq" id="WP_101358216.1">
    <property type="nucleotide sequence ID" value="NZ_NKXO01000012.1"/>
</dbReference>
<keyword evidence="6" id="KW-0812">Transmembrane</keyword>
<dbReference type="PROSITE" id="PS00198">
    <property type="entry name" value="4FE4S_FER_1"/>
    <property type="match status" value="1"/>
</dbReference>
<accession>A0A2N3II53</accession>
<evidence type="ECO:0000256" key="2">
    <source>
        <dbReference type="ARBA" id="ARBA00022723"/>
    </source>
</evidence>
<evidence type="ECO:0000256" key="1">
    <source>
        <dbReference type="ARBA" id="ARBA00022485"/>
    </source>
</evidence>
<feature type="transmembrane region" description="Helical" evidence="6">
    <location>
        <begin position="6"/>
        <end position="21"/>
    </location>
</feature>
<dbReference type="GO" id="GO:0005886">
    <property type="term" value="C:plasma membrane"/>
    <property type="evidence" value="ECO:0007669"/>
    <property type="project" value="TreeGrafter"/>
</dbReference>
<keyword evidence="6" id="KW-0472">Membrane</keyword>
<dbReference type="InterPro" id="IPR051460">
    <property type="entry name" value="HdrC_iron-sulfur_subunit"/>
</dbReference>
<dbReference type="GO" id="GO:0016491">
    <property type="term" value="F:oxidoreductase activity"/>
    <property type="evidence" value="ECO:0007669"/>
    <property type="project" value="UniProtKB-KW"/>
</dbReference>
<dbReference type="InterPro" id="IPR009051">
    <property type="entry name" value="Helical_ferredxn"/>
</dbReference>
<dbReference type="Proteomes" id="UP000233387">
    <property type="component" value="Unassembled WGS sequence"/>
</dbReference>
<evidence type="ECO:0000259" key="7">
    <source>
        <dbReference type="PROSITE" id="PS51379"/>
    </source>
</evidence>
<sequence length="443" mass="50183">MSYLLQILFVACVAVAGYLIWKRANLIRKTILLGKSTNRLDNPSKRWKTMLLIAFGQGKMFQKPLVGLMHFIIYVGFVIINIELLEIILDGILGTHRLFAPVIGTELYALLINSFEFLAVGVIVVCIAFLARRNILKIKRFWQREMTKWPRTDANLILTFEIILMLLFLTMNATDSVLQNKGAEHYEKVGSFAFSQYLMPLFENMSVGSLIAIERTAWWLHILGILGFALYVTYSKHLHIILAFPNTYFSNLNPKGKIENMPAITNEVKIALGLINQNDVPATQIARFGAKDVNDLTWKQLLDAYSCTECGRCTSQCPANQTGKLLSPRKIMMDTRDRLEEIGRQLQKGKTIEEALNDGKSLYGSYITKEEILACNTCNACVEACPVNIDPLSIIVDIRRFITMEEASTPASWNAMFANLENNMAPWKFSPSDRFEWASKVNV</sequence>
<feature type="domain" description="4Fe-4S ferredoxin-type" evidence="7">
    <location>
        <begin position="298"/>
        <end position="328"/>
    </location>
</feature>
<dbReference type="PROSITE" id="PS51379">
    <property type="entry name" value="4FE4S_FER_2"/>
    <property type="match status" value="2"/>
</dbReference>
<dbReference type="SUPFAM" id="SSF103501">
    <property type="entry name" value="Respiratory nitrate reductase 1 gamma chain"/>
    <property type="match status" value="1"/>
</dbReference>
<feature type="transmembrane region" description="Helical" evidence="6">
    <location>
        <begin position="65"/>
        <end position="88"/>
    </location>
</feature>
<proteinExistence type="predicted"/>
<protein>
    <submittedName>
        <fullName evidence="8">4Fe-4S dicluster domain</fullName>
    </submittedName>
</protein>
<feature type="transmembrane region" description="Helical" evidence="6">
    <location>
        <begin position="108"/>
        <end position="131"/>
    </location>
</feature>
<evidence type="ECO:0000313" key="9">
    <source>
        <dbReference type="Proteomes" id="UP000233387"/>
    </source>
</evidence>
<dbReference type="GO" id="GO:0046872">
    <property type="term" value="F:metal ion binding"/>
    <property type="evidence" value="ECO:0007669"/>
    <property type="project" value="UniProtKB-KW"/>
</dbReference>
<comment type="caution">
    <text evidence="8">The sequence shown here is derived from an EMBL/GenBank/DDBJ whole genome shotgun (WGS) entry which is preliminary data.</text>
</comment>
<dbReference type="OrthoDB" id="9769677at2"/>
<dbReference type="InterPro" id="IPR036197">
    <property type="entry name" value="NarG-like_sf"/>
</dbReference>
<organism evidence="8 9">
    <name type="scientific">Raineya orbicola</name>
    <dbReference type="NCBI Taxonomy" id="2016530"/>
    <lineage>
        <taxon>Bacteria</taxon>
        <taxon>Pseudomonadati</taxon>
        <taxon>Bacteroidota</taxon>
        <taxon>Cytophagia</taxon>
        <taxon>Cytophagales</taxon>
        <taxon>Raineyaceae</taxon>
        <taxon>Raineya</taxon>
    </lineage>
</organism>
<evidence type="ECO:0000256" key="6">
    <source>
        <dbReference type="SAM" id="Phobius"/>
    </source>
</evidence>
<feature type="transmembrane region" description="Helical" evidence="6">
    <location>
        <begin position="216"/>
        <end position="234"/>
    </location>
</feature>
<keyword evidence="2" id="KW-0479">Metal-binding</keyword>
<feature type="transmembrane region" description="Helical" evidence="6">
    <location>
        <begin position="152"/>
        <end position="171"/>
    </location>
</feature>
<dbReference type="PANTHER" id="PTHR43255">
    <property type="entry name" value="IRON-SULFUR-BINDING OXIDOREDUCTASE FADF-RELATED-RELATED"/>
    <property type="match status" value="1"/>
</dbReference>
<dbReference type="Gene3D" id="1.10.1060.10">
    <property type="entry name" value="Alpha-helical ferredoxin"/>
    <property type="match status" value="1"/>
</dbReference>
<keyword evidence="4" id="KW-0408">Iron</keyword>
<evidence type="ECO:0000256" key="3">
    <source>
        <dbReference type="ARBA" id="ARBA00023002"/>
    </source>
</evidence>
<dbReference type="PANTHER" id="PTHR43255:SF1">
    <property type="entry name" value="IRON-SULFUR-BINDING OXIDOREDUCTASE FADF-RELATED"/>
    <property type="match status" value="1"/>
</dbReference>
<dbReference type="GO" id="GO:0051539">
    <property type="term" value="F:4 iron, 4 sulfur cluster binding"/>
    <property type="evidence" value="ECO:0007669"/>
    <property type="project" value="UniProtKB-KW"/>
</dbReference>
<keyword evidence="5" id="KW-0411">Iron-sulfur</keyword>
<dbReference type="AlphaFoldDB" id="A0A2N3II53"/>
<keyword evidence="1" id="KW-0004">4Fe-4S</keyword>
<reference evidence="8 9" key="1">
    <citation type="submission" date="2017-06" db="EMBL/GenBank/DDBJ databases">
        <title>Raineya orbicola gen. nov., sp. nov. a slightly thermophilic bacterium of the phylum Bacteroidetes and the description of Raineyaceae fam. nov.</title>
        <authorList>
            <person name="Albuquerque L."/>
            <person name="Polonia A.R.M."/>
            <person name="Barroso C."/>
            <person name="Froufe H.J.C."/>
            <person name="Lage O."/>
            <person name="Lobo-Da-Cunha A."/>
            <person name="Egas C."/>
            <person name="Da Costa M.S."/>
        </authorList>
    </citation>
    <scope>NUCLEOTIDE SEQUENCE [LARGE SCALE GENOMIC DNA]</scope>
    <source>
        <strain evidence="8 9">SPSPC-11</strain>
    </source>
</reference>
<dbReference type="InterPro" id="IPR017900">
    <property type="entry name" value="4Fe4S_Fe_S_CS"/>
</dbReference>
<dbReference type="EMBL" id="NKXO01000012">
    <property type="protein sequence ID" value="PKQ70012.1"/>
    <property type="molecule type" value="Genomic_DNA"/>
</dbReference>
<evidence type="ECO:0000256" key="4">
    <source>
        <dbReference type="ARBA" id="ARBA00023004"/>
    </source>
</evidence>